<dbReference type="PIRSF" id="PIRSF037090">
    <property type="entry name" value="Iontro_Glu-like_rcpt_pln"/>
    <property type="match status" value="1"/>
</dbReference>
<feature type="transmembrane region" description="Helical" evidence="15">
    <location>
        <begin position="609"/>
        <end position="626"/>
    </location>
</feature>
<proteinExistence type="inferred from homology"/>
<dbReference type="InterPro" id="IPR015683">
    <property type="entry name" value="Ionotropic_Glu_rcpt"/>
</dbReference>
<evidence type="ECO:0000256" key="15">
    <source>
        <dbReference type="SAM" id="Phobius"/>
    </source>
</evidence>
<dbReference type="InterPro" id="IPR001828">
    <property type="entry name" value="ANF_lig-bd_rcpt"/>
</dbReference>
<dbReference type="Pfam" id="PF00060">
    <property type="entry name" value="Lig_chan"/>
    <property type="match status" value="1"/>
</dbReference>
<gene>
    <name evidence="18" type="ORF">SHERM_11605</name>
</gene>
<dbReference type="InterPro" id="IPR028082">
    <property type="entry name" value="Peripla_BP_I"/>
</dbReference>
<evidence type="ECO:0000259" key="17">
    <source>
        <dbReference type="SMART" id="SM00079"/>
    </source>
</evidence>
<dbReference type="Pfam" id="PF10613">
    <property type="entry name" value="Lig_chan-Glu_bd"/>
    <property type="match status" value="1"/>
</dbReference>
<dbReference type="PANTHER" id="PTHR34836:SF7">
    <property type="entry name" value="RECEPTOR LIGAND BINDING REGION DOMAIN-CONTAINING PROTEIN"/>
    <property type="match status" value="1"/>
</dbReference>
<comment type="caution">
    <text evidence="18">The sequence shown here is derived from an EMBL/GenBank/DDBJ whole genome shotgun (WGS) entry which is preliminary data.</text>
</comment>
<organism evidence="18 19">
    <name type="scientific">Striga hermonthica</name>
    <name type="common">Purple witchweed</name>
    <name type="synonym">Buchnera hermonthica</name>
    <dbReference type="NCBI Taxonomy" id="68872"/>
    <lineage>
        <taxon>Eukaryota</taxon>
        <taxon>Viridiplantae</taxon>
        <taxon>Streptophyta</taxon>
        <taxon>Embryophyta</taxon>
        <taxon>Tracheophyta</taxon>
        <taxon>Spermatophyta</taxon>
        <taxon>Magnoliopsida</taxon>
        <taxon>eudicotyledons</taxon>
        <taxon>Gunneridae</taxon>
        <taxon>Pentapetalae</taxon>
        <taxon>asterids</taxon>
        <taxon>lamiids</taxon>
        <taxon>Lamiales</taxon>
        <taxon>Orobanchaceae</taxon>
        <taxon>Buchnereae</taxon>
        <taxon>Striga</taxon>
    </lineage>
</organism>
<protein>
    <recommendedName>
        <fullName evidence="13">Glutamate receptor</fullName>
    </recommendedName>
</protein>
<dbReference type="Gene3D" id="1.10.287.70">
    <property type="match status" value="1"/>
</dbReference>
<keyword evidence="3 13" id="KW-0813">Transport</keyword>
<name>A0A9N7MGL4_STRHE</name>
<dbReference type="Gene3D" id="3.40.50.2300">
    <property type="match status" value="2"/>
</dbReference>
<dbReference type="AlphaFoldDB" id="A0A9N7MGL4"/>
<sequence length="900" mass="99822">MLNNMGLCSRFLAIFTLTFFSIGISSSSSSSLATDANVNGTSGQGPPYLVVPVGVVIDLGSPLGSMVASCMKMAISDYYATRPDCRTRLKLQIKSVDNVVDANFAAVELLKKEQVDGLIIGPQESTQETFFAEVAQKTRVPTISFTSTLPNNNYFFRTTPDDAIQAQALAAIIRGFEWPEIAVIYEDTQNGDRFLSHLNRVLQESEIRQAYSVPVATSADNSRILRELNRFGTRQTRVFLVHMGPSLGHRFFDLAKRAGLMSPGYAWLVTYSLSVFLGSAGPAARDSMEGVLGVRPHVPTKEPFNVYGLWAYDVVTALAMAADRAVLSVNSSRNSSLGPRILDQLSSVEFPGSSGDFRFVDRKLRPSPVEVFNVIGTGDKTVGYWTPNRGLVRELSSSGETNELKSIVWPGDSVTRPKGWAIPKLRVGIPCKLGFMEFVNVTVDRKTNSTNATGFSVDIFQAALDLLPFEIDYNFSYYNDTGHVNWTYDDMLSKIPQEFDMVVGDTTIWAPRANYVDFSLPYSESGVTLVVKNRKPFDMWIFVRPLRWDLWLAIISACIFMGIVLRILESRATGDDSGSLRMNKNRLGMIHLSPMAVLAFPERNMVSNSWSFIVLVFWLFMAFILMQSYTANLSAILTVDQLKFAFSDNYYVGYQEGSFMKHFLINQLHISESRLKSYSSVEGYHKAMSLGSKNEGIDAVFDEIPYLKILINKYDSQYKMVGPTYVTGGFGFAFRRGSPLTAHFSKAILDVTQGSNMTAIVKKNFGPGYSSQDPLSSTISQGTSSLCFYDFAGLFIIIGTVNIFALFCSETAMGRKLTCQTERFIHRCFFFKAPRVDSMEDSSVEVNSVHGIASPSYDEGLDTHAGEEVQEIELTSESRDSTSEARDSVIGVESNAERTT</sequence>
<evidence type="ECO:0000256" key="5">
    <source>
        <dbReference type="ARBA" id="ARBA00022729"/>
    </source>
</evidence>
<evidence type="ECO:0000256" key="16">
    <source>
        <dbReference type="SAM" id="SignalP"/>
    </source>
</evidence>
<evidence type="ECO:0000256" key="6">
    <source>
        <dbReference type="ARBA" id="ARBA00022989"/>
    </source>
</evidence>
<feature type="compositionally biased region" description="Basic and acidic residues" evidence="14">
    <location>
        <begin position="876"/>
        <end position="887"/>
    </location>
</feature>
<keyword evidence="5 16" id="KW-0732">Signal</keyword>
<reference evidence="18" key="1">
    <citation type="submission" date="2019-12" db="EMBL/GenBank/DDBJ databases">
        <authorList>
            <person name="Scholes J."/>
        </authorList>
    </citation>
    <scope>NUCLEOTIDE SEQUENCE</scope>
</reference>
<evidence type="ECO:0000256" key="14">
    <source>
        <dbReference type="SAM" id="MobiDB-lite"/>
    </source>
</evidence>
<accession>A0A9N7MGL4</accession>
<comment type="subcellular location">
    <subcellularLocation>
        <location evidence="1">Membrane</location>
        <topology evidence="1">Multi-pass membrane protein</topology>
    </subcellularLocation>
</comment>
<keyword evidence="10" id="KW-0325">Glycoprotein</keyword>
<evidence type="ECO:0000256" key="8">
    <source>
        <dbReference type="ARBA" id="ARBA00023136"/>
    </source>
</evidence>
<dbReference type="Proteomes" id="UP001153555">
    <property type="component" value="Unassembled WGS sequence"/>
</dbReference>
<dbReference type="InterPro" id="IPR019594">
    <property type="entry name" value="Glu/Gly-bd"/>
</dbReference>
<evidence type="ECO:0000256" key="11">
    <source>
        <dbReference type="ARBA" id="ARBA00023286"/>
    </source>
</evidence>
<feature type="region of interest" description="Disordered" evidence="14">
    <location>
        <begin position="855"/>
        <end position="900"/>
    </location>
</feature>
<dbReference type="Gene3D" id="3.40.190.10">
    <property type="entry name" value="Periplasmic binding protein-like II"/>
    <property type="match status" value="1"/>
</dbReference>
<feature type="chain" id="PRO_5040510388" description="Glutamate receptor" evidence="16">
    <location>
        <begin position="28"/>
        <end position="900"/>
    </location>
</feature>
<keyword evidence="7 13" id="KW-0406">Ion transport</keyword>
<dbReference type="SMART" id="SM00079">
    <property type="entry name" value="PBPe"/>
    <property type="match status" value="1"/>
</dbReference>
<dbReference type="SUPFAM" id="SSF53850">
    <property type="entry name" value="Periplasmic binding protein-like II"/>
    <property type="match status" value="1"/>
</dbReference>
<keyword evidence="12 13" id="KW-0407">Ion channel</keyword>
<evidence type="ECO:0000256" key="4">
    <source>
        <dbReference type="ARBA" id="ARBA00022692"/>
    </source>
</evidence>
<dbReference type="Pfam" id="PF01094">
    <property type="entry name" value="ANF_receptor"/>
    <property type="match status" value="1"/>
</dbReference>
<dbReference type="GO" id="GO:0015276">
    <property type="term" value="F:ligand-gated monoatomic ion channel activity"/>
    <property type="evidence" value="ECO:0007669"/>
    <property type="project" value="InterPro"/>
</dbReference>
<dbReference type="OrthoDB" id="5984008at2759"/>
<keyword evidence="9 13" id="KW-0675">Receptor</keyword>
<feature type="domain" description="Ionotropic glutamate receptor C-terminal" evidence="17">
    <location>
        <begin position="424"/>
        <end position="767"/>
    </location>
</feature>
<feature type="transmembrane region" description="Helical" evidence="15">
    <location>
        <begin position="786"/>
        <end position="807"/>
    </location>
</feature>
<comment type="function">
    <text evidence="13">Glutamate-gated receptor that probably acts as non-selective cation channel.</text>
</comment>
<dbReference type="InterPro" id="IPR017103">
    <property type="entry name" value="Iontropic_Glu_rcpt_pln"/>
</dbReference>
<keyword evidence="19" id="KW-1185">Reference proteome</keyword>
<keyword evidence="11 13" id="KW-1071">Ligand-gated ion channel</keyword>
<evidence type="ECO:0000256" key="7">
    <source>
        <dbReference type="ARBA" id="ARBA00023065"/>
    </source>
</evidence>
<evidence type="ECO:0000313" key="19">
    <source>
        <dbReference type="Proteomes" id="UP001153555"/>
    </source>
</evidence>
<dbReference type="CDD" id="cd13686">
    <property type="entry name" value="GluR_Plant"/>
    <property type="match status" value="1"/>
</dbReference>
<evidence type="ECO:0000256" key="2">
    <source>
        <dbReference type="ARBA" id="ARBA00008685"/>
    </source>
</evidence>
<dbReference type="EMBL" id="CACSLK010004199">
    <property type="protein sequence ID" value="CAA0809693.1"/>
    <property type="molecule type" value="Genomic_DNA"/>
</dbReference>
<dbReference type="SUPFAM" id="SSF53822">
    <property type="entry name" value="Periplasmic binding protein-like I"/>
    <property type="match status" value="1"/>
</dbReference>
<keyword evidence="8 13" id="KW-0472">Membrane</keyword>
<evidence type="ECO:0000256" key="12">
    <source>
        <dbReference type="ARBA" id="ARBA00023303"/>
    </source>
</evidence>
<evidence type="ECO:0000313" key="18">
    <source>
        <dbReference type="EMBL" id="CAA0809693.1"/>
    </source>
</evidence>
<evidence type="ECO:0000256" key="3">
    <source>
        <dbReference type="ARBA" id="ARBA00022448"/>
    </source>
</evidence>
<dbReference type="PANTHER" id="PTHR34836">
    <property type="entry name" value="OS06G0188250 PROTEIN"/>
    <property type="match status" value="1"/>
</dbReference>
<comment type="similarity">
    <text evidence="2 13">Belongs to the glutamate-gated ion channel (TC 1.A.10.1) family.</text>
</comment>
<keyword evidence="6 15" id="KW-1133">Transmembrane helix</keyword>
<feature type="transmembrane region" description="Helical" evidence="15">
    <location>
        <begin position="548"/>
        <end position="568"/>
    </location>
</feature>
<evidence type="ECO:0000256" key="9">
    <source>
        <dbReference type="ARBA" id="ARBA00023170"/>
    </source>
</evidence>
<feature type="signal peptide" evidence="16">
    <location>
        <begin position="1"/>
        <end position="27"/>
    </location>
</feature>
<keyword evidence="4 15" id="KW-0812">Transmembrane</keyword>
<dbReference type="InterPro" id="IPR001320">
    <property type="entry name" value="Iontro_rcpt_C"/>
</dbReference>
<evidence type="ECO:0000256" key="1">
    <source>
        <dbReference type="ARBA" id="ARBA00004141"/>
    </source>
</evidence>
<evidence type="ECO:0000256" key="10">
    <source>
        <dbReference type="ARBA" id="ARBA00023180"/>
    </source>
</evidence>
<dbReference type="GO" id="GO:0016020">
    <property type="term" value="C:membrane"/>
    <property type="evidence" value="ECO:0007669"/>
    <property type="project" value="UniProtKB-SubCell"/>
</dbReference>
<evidence type="ECO:0000256" key="13">
    <source>
        <dbReference type="PIRNR" id="PIRNR037090"/>
    </source>
</evidence>